<evidence type="ECO:0000313" key="3">
    <source>
        <dbReference type="Proteomes" id="UP001218034"/>
    </source>
</evidence>
<dbReference type="Proteomes" id="UP001218034">
    <property type="component" value="Chromosome"/>
</dbReference>
<proteinExistence type="predicted"/>
<dbReference type="GeneID" id="90589755"/>
<dbReference type="RefSeq" id="WP_347722217.1">
    <property type="nucleotide sequence ID" value="NZ_CP104395.1"/>
</dbReference>
<organism evidence="2 3">
    <name type="scientific">Candidatus Nanohalococcus occultus</name>
    <dbReference type="NCBI Taxonomy" id="2978047"/>
    <lineage>
        <taxon>Archaea</taxon>
        <taxon>Candidatus Nanohalarchaeota</taxon>
        <taxon>Candidatus Nanohalarchaeota incertae sedis</taxon>
        <taxon>Candidatus Nanohalococcus</taxon>
    </lineage>
</organism>
<protein>
    <submittedName>
        <fullName evidence="2">Uncharacterized protein</fullName>
    </submittedName>
</protein>
<name>A0ABY8CFV7_9ARCH</name>
<evidence type="ECO:0000313" key="2">
    <source>
        <dbReference type="EMBL" id="WEL19345.1"/>
    </source>
</evidence>
<reference evidence="2 3" key="1">
    <citation type="submission" date="2022-09" db="EMBL/GenBank/DDBJ databases">
        <title>Xylan utilization by haloarchaea-nanohaloarchaea associations.</title>
        <authorList>
            <person name="Yakimov M."/>
        </authorList>
    </citation>
    <scope>NUCLEOTIDE SEQUENCE [LARGE SCALE GENOMIC DNA]</scope>
    <source>
        <strain evidence="2 3">SVXNc</strain>
    </source>
</reference>
<accession>A0ABY8CFV7</accession>
<evidence type="ECO:0000256" key="1">
    <source>
        <dbReference type="SAM" id="MobiDB-lite"/>
    </source>
</evidence>
<feature type="region of interest" description="Disordered" evidence="1">
    <location>
        <begin position="49"/>
        <end position="90"/>
    </location>
</feature>
<keyword evidence="3" id="KW-1185">Reference proteome</keyword>
<dbReference type="EMBL" id="CP104395">
    <property type="protein sequence ID" value="WEL19345.1"/>
    <property type="molecule type" value="Genomic_DNA"/>
</dbReference>
<gene>
    <name evidence="2" type="ORF">SVXNc_0319</name>
</gene>
<sequence length="90" mass="9691">MYELDDLWSSVQEYEPSDSEYALDPLEVETWYDLEADSSSVSIEYALESSGFGDNPSGPEPYKVPTAGPSISDCGGYSAPGGSSMPMYGE</sequence>